<dbReference type="InterPro" id="IPR001907">
    <property type="entry name" value="ClpP"/>
</dbReference>
<comment type="caution">
    <text evidence="4">The sequence shown here is derived from an EMBL/GenBank/DDBJ whole genome shotgun (WGS) entry which is preliminary data.</text>
</comment>
<dbReference type="PRINTS" id="PR00127">
    <property type="entry name" value="CLPPROTEASEP"/>
</dbReference>
<feature type="chain" id="PRO_5042206744" description="ATP-dependent Clp protease proteolytic subunit" evidence="3">
    <location>
        <begin position="24"/>
        <end position="150"/>
    </location>
</feature>
<evidence type="ECO:0000313" key="5">
    <source>
        <dbReference type="Proteomes" id="UP001190700"/>
    </source>
</evidence>
<dbReference type="GO" id="GO:0051117">
    <property type="term" value="F:ATPase binding"/>
    <property type="evidence" value="ECO:0007669"/>
    <property type="project" value="TreeGrafter"/>
</dbReference>
<dbReference type="PANTHER" id="PTHR10381:SF11">
    <property type="entry name" value="ATP-DEPENDENT CLP PROTEASE PROTEOLYTIC SUBUNIT, MITOCHONDRIAL"/>
    <property type="match status" value="1"/>
</dbReference>
<dbReference type="GO" id="GO:0004176">
    <property type="term" value="F:ATP-dependent peptidase activity"/>
    <property type="evidence" value="ECO:0007669"/>
    <property type="project" value="InterPro"/>
</dbReference>
<dbReference type="GO" id="GO:0009368">
    <property type="term" value="C:endopeptidase Clp complex"/>
    <property type="evidence" value="ECO:0007669"/>
    <property type="project" value="TreeGrafter"/>
</dbReference>
<dbReference type="InterPro" id="IPR029045">
    <property type="entry name" value="ClpP/crotonase-like_dom_sf"/>
</dbReference>
<dbReference type="SUPFAM" id="SSF52096">
    <property type="entry name" value="ClpP/crotonase"/>
    <property type="match status" value="1"/>
</dbReference>
<dbReference type="AlphaFoldDB" id="A0AAE0KQG4"/>
<evidence type="ECO:0000256" key="1">
    <source>
        <dbReference type="ARBA" id="ARBA00007039"/>
    </source>
</evidence>
<dbReference type="Gene3D" id="3.90.226.10">
    <property type="entry name" value="2-enoyl-CoA Hydratase, Chain A, domain 1"/>
    <property type="match status" value="1"/>
</dbReference>
<protein>
    <recommendedName>
        <fullName evidence="2">ATP-dependent Clp protease proteolytic subunit</fullName>
    </recommendedName>
</protein>
<dbReference type="GO" id="GO:0004252">
    <property type="term" value="F:serine-type endopeptidase activity"/>
    <property type="evidence" value="ECO:0007669"/>
    <property type="project" value="InterPro"/>
</dbReference>
<keyword evidence="5" id="KW-1185">Reference proteome</keyword>
<comment type="similarity">
    <text evidence="1 2">Belongs to the peptidase S14 family.</text>
</comment>
<dbReference type="GO" id="GO:0006515">
    <property type="term" value="P:protein quality control for misfolded or incompletely synthesized proteins"/>
    <property type="evidence" value="ECO:0007669"/>
    <property type="project" value="TreeGrafter"/>
</dbReference>
<evidence type="ECO:0000313" key="4">
    <source>
        <dbReference type="EMBL" id="KAK3257041.1"/>
    </source>
</evidence>
<keyword evidence="3" id="KW-0732">Signal</keyword>
<name>A0AAE0KQG4_9CHLO</name>
<dbReference type="GO" id="GO:0009536">
    <property type="term" value="C:plastid"/>
    <property type="evidence" value="ECO:0007669"/>
    <property type="project" value="UniProtKB-ARBA"/>
</dbReference>
<dbReference type="PANTHER" id="PTHR10381">
    <property type="entry name" value="ATP-DEPENDENT CLP PROTEASE PROTEOLYTIC SUBUNIT"/>
    <property type="match status" value="1"/>
</dbReference>
<feature type="signal peptide" evidence="3">
    <location>
        <begin position="1"/>
        <end position="23"/>
    </location>
</feature>
<accession>A0AAE0KQG4</accession>
<proteinExistence type="inferred from homology"/>
<evidence type="ECO:0000256" key="3">
    <source>
        <dbReference type="SAM" id="SignalP"/>
    </source>
</evidence>
<sequence length="150" mass="16691">MARLDLKMRCLVTLIFFMATAVSLPEDAHTFDAPSQVPKSQNELYFANLLQQRIVFVEGKVEDDMANDVVQQLLYLNAQSSTEPIHMYITSSGGDVYAGLGIYDIMQHIDAPVHTFCVGKTAEEVEVAGREDNFMSPEEAKDFGIIDVVL</sequence>
<dbReference type="InterPro" id="IPR023562">
    <property type="entry name" value="ClpP/TepA"/>
</dbReference>
<dbReference type="EMBL" id="LGRX02021104">
    <property type="protein sequence ID" value="KAK3257041.1"/>
    <property type="molecule type" value="Genomic_DNA"/>
</dbReference>
<organism evidence="4 5">
    <name type="scientific">Cymbomonas tetramitiformis</name>
    <dbReference type="NCBI Taxonomy" id="36881"/>
    <lineage>
        <taxon>Eukaryota</taxon>
        <taxon>Viridiplantae</taxon>
        <taxon>Chlorophyta</taxon>
        <taxon>Pyramimonadophyceae</taxon>
        <taxon>Pyramimonadales</taxon>
        <taxon>Pyramimonadaceae</taxon>
        <taxon>Cymbomonas</taxon>
    </lineage>
</organism>
<evidence type="ECO:0000256" key="2">
    <source>
        <dbReference type="RuleBase" id="RU003567"/>
    </source>
</evidence>
<dbReference type="Pfam" id="PF00574">
    <property type="entry name" value="CLP_protease"/>
    <property type="match status" value="1"/>
</dbReference>
<gene>
    <name evidence="4" type="ORF">CYMTET_33857</name>
</gene>
<dbReference type="CDD" id="cd07017">
    <property type="entry name" value="S14_ClpP_2"/>
    <property type="match status" value="1"/>
</dbReference>
<dbReference type="Proteomes" id="UP001190700">
    <property type="component" value="Unassembled WGS sequence"/>
</dbReference>
<reference evidence="4 5" key="1">
    <citation type="journal article" date="2015" name="Genome Biol. Evol.">
        <title>Comparative Genomics of a Bacterivorous Green Alga Reveals Evolutionary Causalities and Consequences of Phago-Mixotrophic Mode of Nutrition.</title>
        <authorList>
            <person name="Burns J.A."/>
            <person name="Paasch A."/>
            <person name="Narechania A."/>
            <person name="Kim E."/>
        </authorList>
    </citation>
    <scope>NUCLEOTIDE SEQUENCE [LARGE SCALE GENOMIC DNA]</scope>
    <source>
        <strain evidence="4 5">PLY_AMNH</strain>
    </source>
</reference>